<dbReference type="Pfam" id="PF12248">
    <property type="entry name" value="Methyltransf_FA"/>
    <property type="match status" value="2"/>
</dbReference>
<sequence>MTEVVGSSPVGAVPDTRHTEIIADEIPALGTDENKEYRFRQLHGKTLRFQVKTSHDCHVAFTSAAEETDPMVEVFIGAWEGAASAIRFKKADDLVKVDTPDIVTEAEYREFWIAVDHNEVRVGKAGEWEPLMQAPIPEPFEITHYGYSTGWGATGWWKFLNDRVLNTEDCLTYNFEPVYGDSITFSVACSNDAHLALTSGAEETSPMYEIFIGGWENQHSAIRLNKEGKGDDMAKVETPDVVCCEEERKFYVSFRNGQIKVGYKDTDPFLEWTDPEPWKITHVGYCTGWGATGKWKLEI</sequence>
<accession>R9U5E5</accession>
<dbReference type="EMBL" id="KC699533">
    <property type="protein sequence ID" value="AGN49368.1"/>
    <property type="molecule type" value="mRNA"/>
</dbReference>
<dbReference type="InterPro" id="IPR022041">
    <property type="entry name" value="Methyltransf_FA"/>
</dbReference>
<dbReference type="PANTHER" id="PTHR36695">
    <property type="entry name" value="AGAP008648-PA"/>
    <property type="match status" value="1"/>
</dbReference>
<feature type="domain" description="Farnesoic acid O-methyl transferase" evidence="1">
    <location>
        <begin position="173"/>
        <end position="297"/>
    </location>
</feature>
<dbReference type="AlphaFoldDB" id="R9U5E5"/>
<name>R9U5E5_MACRS</name>
<feature type="domain" description="Farnesoic acid O-methyl transferase" evidence="1">
    <location>
        <begin position="35"/>
        <end position="159"/>
    </location>
</feature>
<evidence type="ECO:0000313" key="2">
    <source>
        <dbReference type="EMBL" id="AGN49368.1"/>
    </source>
</evidence>
<organism evidence="2">
    <name type="scientific">Macrobrachium rosenbergii</name>
    <name type="common">Giant fresh water prawn</name>
    <dbReference type="NCBI Taxonomy" id="79674"/>
    <lineage>
        <taxon>Eukaryota</taxon>
        <taxon>Metazoa</taxon>
        <taxon>Ecdysozoa</taxon>
        <taxon>Arthropoda</taxon>
        <taxon>Crustacea</taxon>
        <taxon>Multicrustacea</taxon>
        <taxon>Malacostraca</taxon>
        <taxon>Eumalacostraca</taxon>
        <taxon>Eucarida</taxon>
        <taxon>Decapoda</taxon>
        <taxon>Pleocyemata</taxon>
        <taxon>Caridea</taxon>
        <taxon>Palaemonoidea</taxon>
        <taxon>Palaemonidae</taxon>
        <taxon>Macrobrachium</taxon>
    </lineage>
</organism>
<protein>
    <submittedName>
        <fullName evidence="2">FAMeT</fullName>
    </submittedName>
</protein>
<dbReference type="PANTHER" id="PTHR36695:SF12">
    <property type="entry name" value="AGAP008648-PA"/>
    <property type="match status" value="1"/>
</dbReference>
<reference evidence="2" key="1">
    <citation type="submission" date="2013-02" db="EMBL/GenBank/DDBJ databases">
        <title>Characterization of farnesoic acid O-methyltransferase (FAMeT) in the giant freshwater prawn, Macrobrachium rosenbergii.</title>
        <authorList>
            <person name="Thongbuakaew T."/>
        </authorList>
    </citation>
    <scope>NUCLEOTIDE SEQUENCE</scope>
</reference>
<proteinExistence type="evidence at transcript level"/>
<evidence type="ECO:0000259" key="1">
    <source>
        <dbReference type="Pfam" id="PF12248"/>
    </source>
</evidence>